<evidence type="ECO:0000256" key="1">
    <source>
        <dbReference type="ARBA" id="ARBA00001913"/>
    </source>
</evidence>
<comment type="pathway">
    <text evidence="2">Protein modification; protein glycosylation.</text>
</comment>
<protein>
    <recommendedName>
        <fullName evidence="9">alpha-1,2-Mannosidase</fullName>
        <ecNumber evidence="9">3.2.1.-</ecNumber>
    </recommendedName>
</protein>
<dbReference type="GO" id="GO:0016020">
    <property type="term" value="C:membrane"/>
    <property type="evidence" value="ECO:0007669"/>
    <property type="project" value="InterPro"/>
</dbReference>
<dbReference type="PANTHER" id="PTHR11742">
    <property type="entry name" value="MANNOSYL-OLIGOSACCHARIDE ALPHA-1,2-MANNOSIDASE-RELATED"/>
    <property type="match status" value="1"/>
</dbReference>
<feature type="active site" evidence="6">
    <location>
        <position position="506"/>
    </location>
</feature>
<comment type="caution">
    <text evidence="10">The sequence shown here is derived from an EMBL/GenBank/DDBJ whole genome shotgun (WGS) entry which is preliminary data.</text>
</comment>
<evidence type="ECO:0000256" key="6">
    <source>
        <dbReference type="PIRSR" id="PIRSR601382-1"/>
    </source>
</evidence>
<dbReference type="AlphaFoldDB" id="A0A8H7ALD7"/>
<name>A0A8H7ALD7_9EURO</name>
<dbReference type="InterPro" id="IPR036026">
    <property type="entry name" value="Seven-hairpin_glycosidases"/>
</dbReference>
<keyword evidence="7" id="KW-0479">Metal-binding</keyword>
<keyword evidence="7" id="KW-0106">Calcium</keyword>
<dbReference type="OrthoDB" id="8118055at2759"/>
<dbReference type="EMBL" id="JAACFV010000022">
    <property type="protein sequence ID" value="KAF7511173.1"/>
    <property type="molecule type" value="Genomic_DNA"/>
</dbReference>
<evidence type="ECO:0000256" key="9">
    <source>
        <dbReference type="RuleBase" id="RU361193"/>
    </source>
</evidence>
<evidence type="ECO:0000256" key="7">
    <source>
        <dbReference type="PIRSR" id="PIRSR601382-2"/>
    </source>
</evidence>
<evidence type="ECO:0000256" key="4">
    <source>
        <dbReference type="ARBA" id="ARBA00022801"/>
    </source>
</evidence>
<dbReference type="InterPro" id="IPR012341">
    <property type="entry name" value="6hp_glycosidase-like_sf"/>
</dbReference>
<reference evidence="10" key="1">
    <citation type="submission" date="2020-02" db="EMBL/GenBank/DDBJ databases">
        <authorList>
            <person name="Palmer J.M."/>
        </authorList>
    </citation>
    <scope>NUCLEOTIDE SEQUENCE</scope>
    <source>
        <strain evidence="10">EPUS1.4</strain>
        <tissue evidence="10">Thallus</tissue>
    </source>
</reference>
<comment type="cofactor">
    <cofactor evidence="1 7">
        <name>Ca(2+)</name>
        <dbReference type="ChEBI" id="CHEBI:29108"/>
    </cofactor>
</comment>
<dbReference type="EC" id="3.2.1.-" evidence="9"/>
<gene>
    <name evidence="10" type="ORF">GJ744_005070</name>
</gene>
<dbReference type="GO" id="GO:0005509">
    <property type="term" value="F:calcium ion binding"/>
    <property type="evidence" value="ECO:0007669"/>
    <property type="project" value="InterPro"/>
</dbReference>
<accession>A0A8H7ALD7</accession>
<dbReference type="UniPathway" id="UPA00378"/>
<evidence type="ECO:0000256" key="8">
    <source>
        <dbReference type="PIRSR" id="PIRSR601382-3"/>
    </source>
</evidence>
<dbReference type="Gene3D" id="1.50.10.10">
    <property type="match status" value="1"/>
</dbReference>
<dbReference type="GO" id="GO:0005783">
    <property type="term" value="C:endoplasmic reticulum"/>
    <property type="evidence" value="ECO:0007669"/>
    <property type="project" value="TreeGrafter"/>
</dbReference>
<evidence type="ECO:0000313" key="10">
    <source>
        <dbReference type="EMBL" id="KAF7511173.1"/>
    </source>
</evidence>
<organism evidence="10 11">
    <name type="scientific">Endocarpon pusillum</name>
    <dbReference type="NCBI Taxonomy" id="364733"/>
    <lineage>
        <taxon>Eukaryota</taxon>
        <taxon>Fungi</taxon>
        <taxon>Dikarya</taxon>
        <taxon>Ascomycota</taxon>
        <taxon>Pezizomycotina</taxon>
        <taxon>Eurotiomycetes</taxon>
        <taxon>Chaetothyriomycetidae</taxon>
        <taxon>Verrucariales</taxon>
        <taxon>Verrucariaceae</taxon>
        <taxon>Endocarpon</taxon>
    </lineage>
</organism>
<dbReference type="PRINTS" id="PR00747">
    <property type="entry name" value="GLYHDRLASE47"/>
</dbReference>
<feature type="active site" description="Proton donor" evidence="6">
    <location>
        <position position="432"/>
    </location>
</feature>
<dbReference type="Pfam" id="PF01532">
    <property type="entry name" value="Glyco_hydro_47"/>
    <property type="match status" value="1"/>
</dbReference>
<dbReference type="InterPro" id="IPR001382">
    <property type="entry name" value="Glyco_hydro_47"/>
</dbReference>
<evidence type="ECO:0000256" key="2">
    <source>
        <dbReference type="ARBA" id="ARBA00004922"/>
    </source>
</evidence>
<feature type="binding site" evidence="7">
    <location>
        <position position="592"/>
    </location>
    <ligand>
        <name>Ca(2+)</name>
        <dbReference type="ChEBI" id="CHEBI:29108"/>
    </ligand>
</feature>
<keyword evidence="5 8" id="KW-1015">Disulfide bond</keyword>
<keyword evidence="9" id="KW-0326">Glycosidase</keyword>
<feature type="active site" description="Proton donor" evidence="6">
    <location>
        <position position="175"/>
    </location>
</feature>
<dbReference type="Proteomes" id="UP000606974">
    <property type="component" value="Unassembled WGS sequence"/>
</dbReference>
<sequence>MLLIRRLWLLPASLLTCALYLLFQRFTRVPSVPLPPVPIDDEQRLHWHQRPEWYPVTSFIPLPTGAAADIPQIQHKDFVAETVLSRKRRLERRDAVKATFLRSWSAYKTYAWGKDEVSPVSGKWRSSFGGWGATLVDAMDTLWIMQLKDDFEKCVTMVGEIDFSTNEEDILNVFETTIRYLGGLLAAHDLSHGQYPVLLKKARELGNMLYAAFDTAHRMPVTRWQWMTSAKGERIFPSETTLLAELGSLTLEFTRLAQLTGEMKYFDAVQRITNELQRIQNLTAMPGLWPVVVNLKDWPSRAPYTHFTVGGMADSTYEYLPKEYLILSGRGEEGKQVRKMYEDTMEMVEKHIFFRPMIETGEDVLLSGDVAVDKKGKVSLDPKGQHLACFAGGMVAIGAKIFDRPDDLDVAKRLVAGCVWAYKAMPTGLMPETFHAVPCSVGVNTAEPSECEWSEPKWFQAIRNRHHLETSSDTPTQQELIEFARARSLIPGFSDIGDRRYILRPEAIESIFILYRITADKKYHDIAWEMFQSIENATKTDLANSAVDDVTQAIPAKTDRMESFWLAETLKYFYLVFSEPDLISLDDYVLNTEAHPFQRAS</sequence>
<dbReference type="GO" id="GO:0004571">
    <property type="term" value="F:mannosyl-oligosaccharide 1,2-alpha-mannosidase activity"/>
    <property type="evidence" value="ECO:0007669"/>
    <property type="project" value="InterPro"/>
</dbReference>
<dbReference type="PANTHER" id="PTHR11742:SF49">
    <property type="entry name" value="ALPHA-1,2-MANNOSIDASE"/>
    <property type="match status" value="1"/>
</dbReference>
<proteinExistence type="inferred from homology"/>
<evidence type="ECO:0000313" key="11">
    <source>
        <dbReference type="Proteomes" id="UP000606974"/>
    </source>
</evidence>
<keyword evidence="11" id="KW-1185">Reference proteome</keyword>
<dbReference type="GO" id="GO:0036503">
    <property type="term" value="P:ERAD pathway"/>
    <property type="evidence" value="ECO:0007669"/>
    <property type="project" value="UniProtKB-ARBA"/>
</dbReference>
<comment type="similarity">
    <text evidence="3 9">Belongs to the glycosyl hydrolase 47 family.</text>
</comment>
<feature type="active site" evidence="6">
    <location>
        <position position="314"/>
    </location>
</feature>
<dbReference type="SUPFAM" id="SSF48225">
    <property type="entry name" value="Seven-hairpin glycosidases"/>
    <property type="match status" value="1"/>
</dbReference>
<keyword evidence="4 9" id="KW-0378">Hydrolase</keyword>
<dbReference type="FunFam" id="1.50.10.10:FF:000037">
    <property type="entry name" value="alpha-1,2-Mannosidase"/>
    <property type="match status" value="1"/>
</dbReference>
<feature type="disulfide bond" evidence="8">
    <location>
        <begin position="389"/>
        <end position="418"/>
    </location>
</feature>
<evidence type="ECO:0000256" key="5">
    <source>
        <dbReference type="ARBA" id="ARBA00023157"/>
    </source>
</evidence>
<evidence type="ECO:0000256" key="3">
    <source>
        <dbReference type="ARBA" id="ARBA00007658"/>
    </source>
</evidence>
<dbReference type="InterPro" id="IPR050749">
    <property type="entry name" value="Glycosyl_Hydrolase_47"/>
</dbReference>
<dbReference type="GO" id="GO:0005975">
    <property type="term" value="P:carbohydrate metabolic process"/>
    <property type="evidence" value="ECO:0007669"/>
    <property type="project" value="InterPro"/>
</dbReference>